<protein>
    <submittedName>
        <fullName evidence="1">Uncharacterized protein</fullName>
    </submittedName>
</protein>
<gene>
    <name evidence="1" type="ORF">ALE3EI_2493</name>
</gene>
<name>A0A7G8PXG3_9FLAO</name>
<dbReference type="KEGG" id="alti:ALE3EI_2493"/>
<organism evidence="1 2">
    <name type="scientific">Constantimarinum furrinae</name>
    <dbReference type="NCBI Taxonomy" id="2562285"/>
    <lineage>
        <taxon>Bacteria</taxon>
        <taxon>Pseudomonadati</taxon>
        <taxon>Bacteroidota</taxon>
        <taxon>Flavobacteriia</taxon>
        <taxon>Flavobacteriales</taxon>
        <taxon>Flavobacteriaceae</taxon>
        <taxon>Altibacter/Constantimarinum group</taxon>
        <taxon>Constantimarinum</taxon>
    </lineage>
</organism>
<reference evidence="1 2" key="1">
    <citation type="submission" date="2020-04" db="EMBL/GenBank/DDBJ databases">
        <title>Genome sequence of Altibacter aquimarinus strain ALE3EI.</title>
        <authorList>
            <person name="Oh H.-M."/>
            <person name="Jang D."/>
        </authorList>
    </citation>
    <scope>NUCLEOTIDE SEQUENCE [LARGE SCALE GENOMIC DNA]</scope>
    <source>
        <strain evidence="1 2">ALE3EI</strain>
    </source>
</reference>
<dbReference type="RefSeq" id="WP_186989174.1">
    <property type="nucleotide sequence ID" value="NZ_CP052909.1"/>
</dbReference>
<proteinExistence type="predicted"/>
<dbReference type="EMBL" id="CP052909">
    <property type="protein sequence ID" value="QNJ99029.1"/>
    <property type="molecule type" value="Genomic_DNA"/>
</dbReference>
<dbReference type="AlphaFoldDB" id="A0A7G8PXG3"/>
<dbReference type="Proteomes" id="UP000515514">
    <property type="component" value="Chromosome"/>
</dbReference>
<accession>A0A7G8PXG3</accession>
<sequence>MSETDKKITLAQAKTWTSQWRDTPESNCRAFLLPLEDLQGAIDEIKNQGGNPCARVYLGIDDTNTEKLIVVGTTQESDGKGGTIYRDLLPNDDGYGTNGNSLWDFSKPCPPWCDANSALNQ</sequence>
<evidence type="ECO:0000313" key="2">
    <source>
        <dbReference type="Proteomes" id="UP000515514"/>
    </source>
</evidence>
<evidence type="ECO:0000313" key="1">
    <source>
        <dbReference type="EMBL" id="QNJ99029.1"/>
    </source>
</evidence>
<keyword evidence="2" id="KW-1185">Reference proteome</keyword>